<sequence length="17" mass="1879">MICKLNSPIVTCTVKQT</sequence>
<accession>A0A0E9V3C8</accession>
<dbReference type="AlphaFoldDB" id="A0A0E9V3C8"/>
<proteinExistence type="predicted"/>
<dbReference type="EMBL" id="GBXM01036637">
    <property type="protein sequence ID" value="JAH71940.1"/>
    <property type="molecule type" value="Transcribed_RNA"/>
</dbReference>
<organism evidence="1">
    <name type="scientific">Anguilla anguilla</name>
    <name type="common">European freshwater eel</name>
    <name type="synonym">Muraena anguilla</name>
    <dbReference type="NCBI Taxonomy" id="7936"/>
    <lineage>
        <taxon>Eukaryota</taxon>
        <taxon>Metazoa</taxon>
        <taxon>Chordata</taxon>
        <taxon>Craniata</taxon>
        <taxon>Vertebrata</taxon>
        <taxon>Euteleostomi</taxon>
        <taxon>Actinopterygii</taxon>
        <taxon>Neopterygii</taxon>
        <taxon>Teleostei</taxon>
        <taxon>Anguilliformes</taxon>
        <taxon>Anguillidae</taxon>
        <taxon>Anguilla</taxon>
    </lineage>
</organism>
<protein>
    <submittedName>
        <fullName evidence="1">Uncharacterized protein</fullName>
    </submittedName>
</protein>
<reference evidence="1" key="2">
    <citation type="journal article" date="2015" name="Fish Shellfish Immunol.">
        <title>Early steps in the European eel (Anguilla anguilla)-Vibrio vulnificus interaction in the gills: Role of the RtxA13 toxin.</title>
        <authorList>
            <person name="Callol A."/>
            <person name="Pajuelo D."/>
            <person name="Ebbesson L."/>
            <person name="Teles M."/>
            <person name="MacKenzie S."/>
            <person name="Amaro C."/>
        </authorList>
    </citation>
    <scope>NUCLEOTIDE SEQUENCE</scope>
</reference>
<evidence type="ECO:0000313" key="1">
    <source>
        <dbReference type="EMBL" id="JAH71940.1"/>
    </source>
</evidence>
<reference evidence="1" key="1">
    <citation type="submission" date="2014-11" db="EMBL/GenBank/DDBJ databases">
        <authorList>
            <person name="Amaro Gonzalez C."/>
        </authorList>
    </citation>
    <scope>NUCLEOTIDE SEQUENCE</scope>
</reference>
<name>A0A0E9V3C8_ANGAN</name>